<evidence type="ECO:0000313" key="4">
    <source>
        <dbReference type="Proteomes" id="UP000054350"/>
    </source>
</evidence>
<dbReference type="Gene3D" id="1.20.1280.50">
    <property type="match status" value="1"/>
</dbReference>
<dbReference type="VEuPathDB" id="FungiDB:AMAG_15470"/>
<dbReference type="AlphaFoldDB" id="A0A0L0T7P3"/>
<sequence length="974" mass="108056">MEYKWTCRPHPQPHQNALHPVSVLAACGIMPFNVHDHEAPDQGRPAVPPNSKRKNRALVPHGAIFLPDVLGHVFRFLSNPAHLLRSSHVCRIWRDTIMESHAPLLWPSIYRMQPGLRYRDPALDDSTMTWQEFRRLALRAVRDTHEWHKVKQLGKRLASSGAVKKVNSSEVLLVEVHIARKYAPVEAVVAEAPHLTNVVEGSGKPLLTVTDSAIVFQPRLTGCKVTNQKRSFLQVHPFSTASFSRFSAPHDTFQIGSGAETVEDVNENGSRCTTSDPYFHAAGATKTRWMYAQSATCVRLHPLPTVNSLCIRVAHPKKLQIIDSSCCDDWLVVLYKVPLNWSIDFTWSPRVPWRENDDPKLVTMPCILAVYDLRGVQIPDCEPDRCLLLNAVDVGVKAVGAVWVPYQHGLTHAVVDPDAHPFPVSEAGPWGDAESAGAFYRRQLLKIMVNEQGEDRIRGQRLVVVTFDVSTSVPDLVAWQPYGVTPEHPELIRGAEQDESFATHGPCCSYTSWRLFGRILVGTPLDPVCCPRLQFARDDSGIEASTAIAPDFKSILMQMTRRGFLAVSILMREPLLRAFHFDVPCRAQLMAQYVAQLFGSNPALMAQYDLRPIEAEFIITQFAASTHPSDATLAAWSNHMRPTSLPVRATLPRQHRVPGQLTYHVVDMHWTRRDRLVLISRPHRAPHPSFDRTYWFDTTTDPGARIDVIDTAGMRIVARTDLPPTTAYRISCAHWVENPRWHDLGTYGPLSSPSPMAGSSRDITEEMAWRRMRLLPPPCDADPDGPLNDAWILDPLRRASLPPGPVRLGRPTRHVHVPGTVLHLAPTAKGLVIVRSLGPMRGSVVELCTYSKSREPPAFVTGPQIGPARPEFTRAPVGTGAVSRAERNQARWSAKAQGRGAVVRATVAVGVNSGTVIARSVGSGGRGGRGPVLVPRDEVEEGRQLLEEFGWDGREEWGAEESGAAVGSGDEREE</sequence>
<dbReference type="EMBL" id="GG745367">
    <property type="protein sequence ID" value="KNE70716.1"/>
    <property type="molecule type" value="Genomic_DNA"/>
</dbReference>
<feature type="domain" description="F-box" evidence="2">
    <location>
        <begin position="67"/>
        <end position="110"/>
    </location>
</feature>
<proteinExistence type="predicted"/>
<accession>A0A0L0T7P3</accession>
<feature type="region of interest" description="Disordered" evidence="1">
    <location>
        <begin position="953"/>
        <end position="974"/>
    </location>
</feature>
<dbReference type="Proteomes" id="UP000054350">
    <property type="component" value="Unassembled WGS sequence"/>
</dbReference>
<evidence type="ECO:0000256" key="1">
    <source>
        <dbReference type="SAM" id="MobiDB-lite"/>
    </source>
</evidence>
<reference evidence="4" key="2">
    <citation type="submission" date="2009-11" db="EMBL/GenBank/DDBJ databases">
        <title>The Genome Sequence of Allomyces macrogynus strain ATCC 38327.</title>
        <authorList>
            <consortium name="The Broad Institute Genome Sequencing Platform"/>
            <person name="Russ C."/>
            <person name="Cuomo C."/>
            <person name="Shea T."/>
            <person name="Young S.K."/>
            <person name="Zeng Q."/>
            <person name="Koehrsen M."/>
            <person name="Haas B."/>
            <person name="Borodovsky M."/>
            <person name="Guigo R."/>
            <person name="Alvarado L."/>
            <person name="Berlin A."/>
            <person name="Borenstein D."/>
            <person name="Chen Z."/>
            <person name="Engels R."/>
            <person name="Freedman E."/>
            <person name="Gellesch M."/>
            <person name="Goldberg J."/>
            <person name="Griggs A."/>
            <person name="Gujja S."/>
            <person name="Heiman D."/>
            <person name="Hepburn T."/>
            <person name="Howarth C."/>
            <person name="Jen D."/>
            <person name="Larson L."/>
            <person name="Lewis B."/>
            <person name="Mehta T."/>
            <person name="Park D."/>
            <person name="Pearson M."/>
            <person name="Roberts A."/>
            <person name="Saif S."/>
            <person name="Shenoy N."/>
            <person name="Sisk P."/>
            <person name="Stolte C."/>
            <person name="Sykes S."/>
            <person name="Walk T."/>
            <person name="White J."/>
            <person name="Yandava C."/>
            <person name="Burger G."/>
            <person name="Gray M.W."/>
            <person name="Holland P.W.H."/>
            <person name="King N."/>
            <person name="Lang F.B.F."/>
            <person name="Roger A.J."/>
            <person name="Ruiz-Trillo I."/>
            <person name="Lander E."/>
            <person name="Nusbaum C."/>
        </authorList>
    </citation>
    <scope>NUCLEOTIDE SEQUENCE [LARGE SCALE GENOMIC DNA]</scope>
    <source>
        <strain evidence="4">ATCC 38327</strain>
    </source>
</reference>
<dbReference type="Pfam" id="PF12937">
    <property type="entry name" value="F-box-like"/>
    <property type="match status" value="1"/>
</dbReference>
<dbReference type="InterPro" id="IPR001810">
    <property type="entry name" value="F-box_dom"/>
</dbReference>
<gene>
    <name evidence="3" type="ORF">AMAG_15470</name>
</gene>
<keyword evidence="4" id="KW-1185">Reference proteome</keyword>
<dbReference type="InterPro" id="IPR036047">
    <property type="entry name" value="F-box-like_dom_sf"/>
</dbReference>
<dbReference type="SUPFAM" id="SSF81383">
    <property type="entry name" value="F-box domain"/>
    <property type="match status" value="1"/>
</dbReference>
<organism evidence="3 4">
    <name type="scientific">Allomyces macrogynus (strain ATCC 38327)</name>
    <name type="common">Allomyces javanicus var. macrogynus</name>
    <dbReference type="NCBI Taxonomy" id="578462"/>
    <lineage>
        <taxon>Eukaryota</taxon>
        <taxon>Fungi</taxon>
        <taxon>Fungi incertae sedis</taxon>
        <taxon>Blastocladiomycota</taxon>
        <taxon>Blastocladiomycetes</taxon>
        <taxon>Blastocladiales</taxon>
        <taxon>Blastocladiaceae</taxon>
        <taxon>Allomyces</taxon>
    </lineage>
</organism>
<dbReference type="OrthoDB" id="5564436at2759"/>
<dbReference type="PROSITE" id="PS51257">
    <property type="entry name" value="PROKAR_LIPOPROTEIN"/>
    <property type="match status" value="1"/>
</dbReference>
<evidence type="ECO:0000259" key="2">
    <source>
        <dbReference type="Pfam" id="PF12937"/>
    </source>
</evidence>
<name>A0A0L0T7P3_ALLM3</name>
<reference evidence="3 4" key="1">
    <citation type="submission" date="2009-11" db="EMBL/GenBank/DDBJ databases">
        <title>Annotation of Allomyces macrogynus ATCC 38327.</title>
        <authorList>
            <consortium name="The Broad Institute Genome Sequencing Platform"/>
            <person name="Russ C."/>
            <person name="Cuomo C."/>
            <person name="Burger G."/>
            <person name="Gray M.W."/>
            <person name="Holland P.W.H."/>
            <person name="King N."/>
            <person name="Lang F.B.F."/>
            <person name="Roger A.J."/>
            <person name="Ruiz-Trillo I."/>
            <person name="Young S.K."/>
            <person name="Zeng Q."/>
            <person name="Gargeya S."/>
            <person name="Fitzgerald M."/>
            <person name="Haas B."/>
            <person name="Abouelleil A."/>
            <person name="Alvarado L."/>
            <person name="Arachchi H.M."/>
            <person name="Berlin A."/>
            <person name="Chapman S.B."/>
            <person name="Gearin G."/>
            <person name="Goldberg J."/>
            <person name="Griggs A."/>
            <person name="Gujja S."/>
            <person name="Hansen M."/>
            <person name="Heiman D."/>
            <person name="Howarth C."/>
            <person name="Larimer J."/>
            <person name="Lui A."/>
            <person name="MacDonald P.J.P."/>
            <person name="McCowen C."/>
            <person name="Montmayeur A."/>
            <person name="Murphy C."/>
            <person name="Neiman D."/>
            <person name="Pearson M."/>
            <person name="Priest M."/>
            <person name="Roberts A."/>
            <person name="Saif S."/>
            <person name="Shea T."/>
            <person name="Sisk P."/>
            <person name="Stolte C."/>
            <person name="Sykes S."/>
            <person name="Wortman J."/>
            <person name="Nusbaum C."/>
            <person name="Birren B."/>
        </authorList>
    </citation>
    <scope>NUCLEOTIDE SEQUENCE [LARGE SCALE GENOMIC DNA]</scope>
    <source>
        <strain evidence="3 4">ATCC 38327</strain>
    </source>
</reference>
<protein>
    <recommendedName>
        <fullName evidence="2">F-box domain-containing protein</fullName>
    </recommendedName>
</protein>
<evidence type="ECO:0000313" key="3">
    <source>
        <dbReference type="EMBL" id="KNE70716.1"/>
    </source>
</evidence>